<comment type="similarity">
    <text evidence="1 2">Belongs to the allantoicase family.</text>
</comment>
<sequence length="338" mass="36381">MTDIIAPAPAALPDFTRGAVNLASPRLGTAVVACSDDSFGAAERMLADGPAVFKPGVYDDFGKWMDGWESRRRRDAGHDWAVLRLGVPGTVSGFDLDTSHFTGNYPPAVSIEGADCSGEPGEADWRPVLAPFRLGPSAHHFAEAAASGPWLWLRVHQHPDGGLARLRVYGRVVPDLSGEGAIELSALKRGGRPIAWNDAHYGDLWAVLSEGRGRDMGDGWETRRRREPGHDWLILALAAPGTVERIELDTAHYKGNFPHEVSLQAALVGAELPAEVLVTQAQFWPQLLAPQRMAADSLHGFDAGRLAALGPVDQVKVNLHPDGGLSRIRIFGRPDAAI</sequence>
<dbReference type="GO" id="GO:0006144">
    <property type="term" value="P:purine nucleobase metabolic process"/>
    <property type="evidence" value="ECO:0007669"/>
    <property type="project" value="UniProtKB-KW"/>
</dbReference>
<dbReference type="EMBL" id="FWZX01000043">
    <property type="protein sequence ID" value="SMF81166.1"/>
    <property type="molecule type" value="Genomic_DNA"/>
</dbReference>
<evidence type="ECO:0000313" key="5">
    <source>
        <dbReference type="Proteomes" id="UP000192917"/>
    </source>
</evidence>
<comment type="catalytic activity">
    <reaction evidence="2">
        <text>allantoate + H2O = (S)-ureidoglycolate + urea</text>
        <dbReference type="Rhea" id="RHEA:11016"/>
        <dbReference type="ChEBI" id="CHEBI:15377"/>
        <dbReference type="ChEBI" id="CHEBI:16199"/>
        <dbReference type="ChEBI" id="CHEBI:17536"/>
        <dbReference type="ChEBI" id="CHEBI:57296"/>
        <dbReference type="EC" id="3.5.3.4"/>
    </reaction>
</comment>
<dbReference type="GO" id="GO:0004037">
    <property type="term" value="F:allantoicase activity"/>
    <property type="evidence" value="ECO:0007669"/>
    <property type="project" value="UniProtKB-UniRule"/>
</dbReference>
<dbReference type="PANTHER" id="PTHR12045">
    <property type="entry name" value="ALLANTOICASE"/>
    <property type="match status" value="1"/>
</dbReference>
<feature type="domain" description="Allantoicase" evidence="3">
    <location>
        <begin position="190"/>
        <end position="334"/>
    </location>
</feature>
<dbReference type="HAMAP" id="MF_00813">
    <property type="entry name" value="Allantoicase"/>
    <property type="match status" value="1"/>
</dbReference>
<name>A0A1Y6CQ61_9PROT</name>
<keyword evidence="2" id="KW-0659">Purine metabolism</keyword>
<dbReference type="Proteomes" id="UP000192917">
    <property type="component" value="Unassembled WGS sequence"/>
</dbReference>
<dbReference type="AlphaFoldDB" id="A0A1Y6CQ61"/>
<reference evidence="4 5" key="1">
    <citation type="submission" date="2017-04" db="EMBL/GenBank/DDBJ databases">
        <authorList>
            <person name="Afonso C.L."/>
            <person name="Miller P.J."/>
            <person name="Scott M.A."/>
            <person name="Spackman E."/>
            <person name="Goraichik I."/>
            <person name="Dimitrov K.M."/>
            <person name="Suarez D.L."/>
            <person name="Swayne D.E."/>
        </authorList>
    </citation>
    <scope>NUCLEOTIDE SEQUENCE [LARGE SCALE GENOMIC DNA]</scope>
    <source>
        <strain evidence="4 5">USBA 355</strain>
    </source>
</reference>
<comment type="pathway">
    <text evidence="2">Nitrogen metabolism; (S)-allantoin degradation; (S)-ureidoglycolate from allantoate (aminidohydrolase route): step 1/1.</text>
</comment>
<dbReference type="EC" id="3.5.3.4" evidence="2"/>
<dbReference type="STRING" id="560819.SAMN05428998_1433"/>
<dbReference type="PIRSF" id="PIRSF016516">
    <property type="entry name" value="Allantoicase"/>
    <property type="match status" value="1"/>
</dbReference>
<gene>
    <name evidence="2" type="primary">alc</name>
    <name evidence="4" type="ORF">SAMN05428998_1433</name>
</gene>
<organism evidence="4 5">
    <name type="scientific">Tistlia consotensis USBA 355</name>
    <dbReference type="NCBI Taxonomy" id="560819"/>
    <lineage>
        <taxon>Bacteria</taxon>
        <taxon>Pseudomonadati</taxon>
        <taxon>Pseudomonadota</taxon>
        <taxon>Alphaproteobacteria</taxon>
        <taxon>Rhodospirillales</taxon>
        <taxon>Rhodovibrionaceae</taxon>
        <taxon>Tistlia</taxon>
    </lineage>
</organism>
<evidence type="ECO:0000313" key="4">
    <source>
        <dbReference type="EMBL" id="SMF81166.1"/>
    </source>
</evidence>
<keyword evidence="2" id="KW-0378">Hydrolase</keyword>
<proteinExistence type="inferred from homology"/>
<dbReference type="InterPro" id="IPR015908">
    <property type="entry name" value="Allantoicase_dom"/>
</dbReference>
<dbReference type="SUPFAM" id="SSF49785">
    <property type="entry name" value="Galactose-binding domain-like"/>
    <property type="match status" value="2"/>
</dbReference>
<dbReference type="PANTHER" id="PTHR12045:SF3">
    <property type="entry name" value="INACTIVE ALLANTOICASE-RELATED"/>
    <property type="match status" value="1"/>
</dbReference>
<keyword evidence="5" id="KW-1185">Reference proteome</keyword>
<evidence type="ECO:0000259" key="3">
    <source>
        <dbReference type="Pfam" id="PF03561"/>
    </source>
</evidence>
<dbReference type="InterPro" id="IPR005164">
    <property type="entry name" value="Allantoicase"/>
</dbReference>
<evidence type="ECO:0000256" key="1">
    <source>
        <dbReference type="ARBA" id="ARBA00009242"/>
    </source>
</evidence>
<evidence type="ECO:0000256" key="2">
    <source>
        <dbReference type="HAMAP-Rule" id="MF_00813"/>
    </source>
</evidence>
<dbReference type="InterPro" id="IPR008979">
    <property type="entry name" value="Galactose-bd-like_sf"/>
</dbReference>
<dbReference type="Pfam" id="PF03561">
    <property type="entry name" value="Allantoicase"/>
    <property type="match status" value="2"/>
</dbReference>
<dbReference type="NCBIfam" id="TIGR02961">
    <property type="entry name" value="allantoicase"/>
    <property type="match status" value="1"/>
</dbReference>
<dbReference type="GO" id="GO:0000256">
    <property type="term" value="P:allantoin catabolic process"/>
    <property type="evidence" value="ECO:0007669"/>
    <property type="project" value="UniProtKB-UniRule"/>
</dbReference>
<dbReference type="RefSeq" id="WP_089229849.1">
    <property type="nucleotide sequence ID" value="NZ_FWZX01000043.1"/>
</dbReference>
<dbReference type="Gene3D" id="2.60.120.260">
    <property type="entry name" value="Galactose-binding domain-like"/>
    <property type="match status" value="2"/>
</dbReference>
<dbReference type="UniPathway" id="UPA00395">
    <property type="reaction ID" value="UER00654"/>
</dbReference>
<protein>
    <recommendedName>
        <fullName evidence="2">Probable allantoicase</fullName>
        <ecNumber evidence="2">3.5.3.4</ecNumber>
    </recommendedName>
    <alternativeName>
        <fullName evidence="2">Allantoate amidinohydrolase</fullName>
    </alternativeName>
</protein>
<accession>A0A1Y6CQ61</accession>
<feature type="domain" description="Allantoicase" evidence="3">
    <location>
        <begin position="28"/>
        <end position="172"/>
    </location>
</feature>